<name>A0ABS2TN27_9ACTN</name>
<evidence type="ECO:0000256" key="1">
    <source>
        <dbReference type="SAM" id="SignalP"/>
    </source>
</evidence>
<proteinExistence type="predicted"/>
<dbReference type="EMBL" id="JADKYB010000004">
    <property type="protein sequence ID" value="MBM9504477.1"/>
    <property type="molecule type" value="Genomic_DNA"/>
</dbReference>
<dbReference type="Proteomes" id="UP000749040">
    <property type="component" value="Unassembled WGS sequence"/>
</dbReference>
<accession>A0ABS2TN27</accession>
<evidence type="ECO:0000313" key="3">
    <source>
        <dbReference type="Proteomes" id="UP000749040"/>
    </source>
</evidence>
<protein>
    <recommendedName>
        <fullName evidence="4">Lipoprotein</fullName>
    </recommendedName>
</protein>
<feature type="signal peptide" evidence="1">
    <location>
        <begin position="1"/>
        <end position="18"/>
    </location>
</feature>
<gene>
    <name evidence="2" type="ORF">ITX44_08000</name>
</gene>
<keyword evidence="3" id="KW-1185">Reference proteome</keyword>
<dbReference type="RefSeq" id="WP_205356368.1">
    <property type="nucleotide sequence ID" value="NZ_JADKYB010000004.1"/>
</dbReference>
<reference evidence="2 3" key="1">
    <citation type="submission" date="2021-01" db="EMBL/GenBank/DDBJ databases">
        <title>Streptomyces acididurans sp. nov., isolated from a peat swamp forest soil.</title>
        <authorList>
            <person name="Chantavorakit T."/>
            <person name="Duangmal K."/>
        </authorList>
    </citation>
    <scope>NUCLEOTIDE SEQUENCE [LARGE SCALE GENOMIC DNA]</scope>
    <source>
        <strain evidence="2 3">KK5PA1</strain>
    </source>
</reference>
<feature type="chain" id="PRO_5045048488" description="Lipoprotein" evidence="1">
    <location>
        <begin position="19"/>
        <end position="181"/>
    </location>
</feature>
<dbReference type="PROSITE" id="PS51257">
    <property type="entry name" value="PROKAR_LIPOPROTEIN"/>
    <property type="match status" value="1"/>
</dbReference>
<sequence>MRSKAVRIGAFVAGLVAAAGCSVGQGSPDGWRYMTTGAVEVAHPKTWRETRDGAVLHGRHGRTDAAFSVTAGGGAGNAETVPAGGNPKTAARKAEVLDQPAGVPAPGYVRREALRIDGRPSQILSYAQPAADGRPAGHIEVRTTDPHGHPVLIRAWAVDGTADDPSLLREIVNSIQFAPQR</sequence>
<evidence type="ECO:0008006" key="4">
    <source>
        <dbReference type="Google" id="ProtNLM"/>
    </source>
</evidence>
<comment type="caution">
    <text evidence="2">The sequence shown here is derived from an EMBL/GenBank/DDBJ whole genome shotgun (WGS) entry which is preliminary data.</text>
</comment>
<organism evidence="2 3">
    <name type="scientific">Actinacidiphila acididurans</name>
    <dbReference type="NCBI Taxonomy" id="2784346"/>
    <lineage>
        <taxon>Bacteria</taxon>
        <taxon>Bacillati</taxon>
        <taxon>Actinomycetota</taxon>
        <taxon>Actinomycetes</taxon>
        <taxon>Kitasatosporales</taxon>
        <taxon>Streptomycetaceae</taxon>
        <taxon>Actinacidiphila</taxon>
    </lineage>
</organism>
<evidence type="ECO:0000313" key="2">
    <source>
        <dbReference type="EMBL" id="MBM9504477.1"/>
    </source>
</evidence>
<keyword evidence="1" id="KW-0732">Signal</keyword>